<reference evidence="6 7" key="1">
    <citation type="submission" date="2016-11" db="EMBL/GenBank/DDBJ databases">
        <authorList>
            <person name="Jaros S."/>
            <person name="Januszkiewicz K."/>
            <person name="Wedrychowicz H."/>
        </authorList>
    </citation>
    <scope>NUCLEOTIDE SEQUENCE [LARGE SCALE GENOMIC DNA]</scope>
    <source>
        <strain evidence="6 7">DSM 21637</strain>
    </source>
</reference>
<dbReference type="InterPro" id="IPR043128">
    <property type="entry name" value="Rev_trsase/Diguanyl_cyclase"/>
</dbReference>
<feature type="coiled-coil region" evidence="4">
    <location>
        <begin position="125"/>
        <end position="152"/>
    </location>
</feature>
<dbReference type="GO" id="GO:0052621">
    <property type="term" value="F:diguanylate cyclase activity"/>
    <property type="evidence" value="ECO:0007669"/>
    <property type="project" value="UniProtKB-EC"/>
</dbReference>
<evidence type="ECO:0000256" key="1">
    <source>
        <dbReference type="ARBA" id="ARBA00001946"/>
    </source>
</evidence>
<dbReference type="Pfam" id="PF00990">
    <property type="entry name" value="GGDEF"/>
    <property type="match status" value="1"/>
</dbReference>
<dbReference type="PANTHER" id="PTHR45138">
    <property type="entry name" value="REGULATORY COMPONENTS OF SENSORY TRANSDUCTION SYSTEM"/>
    <property type="match status" value="1"/>
</dbReference>
<keyword evidence="4" id="KW-0175">Coiled coil</keyword>
<proteinExistence type="predicted"/>
<dbReference type="SUPFAM" id="SSF55785">
    <property type="entry name" value="PYP-like sensor domain (PAS domain)"/>
    <property type="match status" value="1"/>
</dbReference>
<dbReference type="Gene3D" id="3.30.70.270">
    <property type="match status" value="1"/>
</dbReference>
<protein>
    <recommendedName>
        <fullName evidence="2">diguanylate cyclase</fullName>
        <ecNumber evidence="2">2.7.7.65</ecNumber>
    </recommendedName>
</protein>
<dbReference type="EC" id="2.7.7.65" evidence="2"/>
<dbReference type="Gene3D" id="3.30.450.20">
    <property type="entry name" value="PAS domain"/>
    <property type="match status" value="1"/>
</dbReference>
<keyword evidence="7" id="KW-1185">Reference proteome</keyword>
<evidence type="ECO:0000256" key="4">
    <source>
        <dbReference type="SAM" id="Coils"/>
    </source>
</evidence>
<dbReference type="GO" id="GO:1902201">
    <property type="term" value="P:negative regulation of bacterial-type flagellum-dependent cell motility"/>
    <property type="evidence" value="ECO:0007669"/>
    <property type="project" value="TreeGrafter"/>
</dbReference>
<dbReference type="GO" id="GO:0043709">
    <property type="term" value="P:cell adhesion involved in single-species biofilm formation"/>
    <property type="evidence" value="ECO:0007669"/>
    <property type="project" value="TreeGrafter"/>
</dbReference>
<evidence type="ECO:0000313" key="7">
    <source>
        <dbReference type="Proteomes" id="UP000182350"/>
    </source>
</evidence>
<dbReference type="SMART" id="SM00267">
    <property type="entry name" value="GGDEF"/>
    <property type="match status" value="1"/>
</dbReference>
<sequence>MECVRAMKGKQNSPAVDGFQAVSTILDSLDALVYVAAMDSHELLFMNEYGRSKWGEAGGRKCWQVLQADQSGPCTFCTNNQLLDEQGQPTGVLVWEFQNTVNGHWYQCRDQAIRWPDGRLVRIEIATDITDRKQMEQQLEAARREAEIRADTDALTDLNNRRAFFNLGRQVLRQAQSSATPVSLVMFDLDHFKQINDEYGHAAGDEVLKAMATAAAGQVRATDILARLGGEEFAILMPQTTLQQAEKLSERLCQALAACVISFEGKQLQCTGSFGVSTASSGEASLDALLAQADKAMFKAKGAGRNRVSIVDR</sequence>
<dbReference type="STRING" id="1122209.SAMN02745752_01437"/>
<dbReference type="PANTHER" id="PTHR45138:SF9">
    <property type="entry name" value="DIGUANYLATE CYCLASE DGCM-RELATED"/>
    <property type="match status" value="1"/>
</dbReference>
<dbReference type="PROSITE" id="PS50887">
    <property type="entry name" value="GGDEF"/>
    <property type="match status" value="1"/>
</dbReference>
<dbReference type="EMBL" id="FPJW01000004">
    <property type="protein sequence ID" value="SFX38141.1"/>
    <property type="molecule type" value="Genomic_DNA"/>
</dbReference>
<dbReference type="InterPro" id="IPR035965">
    <property type="entry name" value="PAS-like_dom_sf"/>
</dbReference>
<dbReference type="Proteomes" id="UP000182350">
    <property type="component" value="Unassembled WGS sequence"/>
</dbReference>
<name>A0A1K1WMX6_9GAMM</name>
<evidence type="ECO:0000313" key="6">
    <source>
        <dbReference type="EMBL" id="SFX38141.1"/>
    </source>
</evidence>
<evidence type="ECO:0000259" key="5">
    <source>
        <dbReference type="PROSITE" id="PS50887"/>
    </source>
</evidence>
<dbReference type="FunFam" id="3.30.70.270:FF:000001">
    <property type="entry name" value="Diguanylate cyclase domain protein"/>
    <property type="match status" value="1"/>
</dbReference>
<gene>
    <name evidence="6" type="ORF">SAMN02745752_01437</name>
</gene>
<evidence type="ECO:0000256" key="3">
    <source>
        <dbReference type="ARBA" id="ARBA00034247"/>
    </source>
</evidence>
<dbReference type="NCBIfam" id="TIGR00254">
    <property type="entry name" value="GGDEF"/>
    <property type="match status" value="1"/>
</dbReference>
<dbReference type="AlphaFoldDB" id="A0A1K1WMX6"/>
<dbReference type="InterPro" id="IPR029787">
    <property type="entry name" value="Nucleotide_cyclase"/>
</dbReference>
<dbReference type="GO" id="GO:0005886">
    <property type="term" value="C:plasma membrane"/>
    <property type="evidence" value="ECO:0007669"/>
    <property type="project" value="TreeGrafter"/>
</dbReference>
<dbReference type="InterPro" id="IPR000160">
    <property type="entry name" value="GGDEF_dom"/>
</dbReference>
<dbReference type="CDD" id="cd01949">
    <property type="entry name" value="GGDEF"/>
    <property type="match status" value="1"/>
</dbReference>
<feature type="domain" description="GGDEF" evidence="5">
    <location>
        <begin position="180"/>
        <end position="313"/>
    </location>
</feature>
<evidence type="ECO:0000256" key="2">
    <source>
        <dbReference type="ARBA" id="ARBA00012528"/>
    </source>
</evidence>
<dbReference type="SUPFAM" id="SSF55073">
    <property type="entry name" value="Nucleotide cyclase"/>
    <property type="match status" value="1"/>
</dbReference>
<dbReference type="InterPro" id="IPR050469">
    <property type="entry name" value="Diguanylate_Cyclase"/>
</dbReference>
<comment type="catalytic activity">
    <reaction evidence="3">
        <text>2 GTP = 3',3'-c-di-GMP + 2 diphosphate</text>
        <dbReference type="Rhea" id="RHEA:24898"/>
        <dbReference type="ChEBI" id="CHEBI:33019"/>
        <dbReference type="ChEBI" id="CHEBI:37565"/>
        <dbReference type="ChEBI" id="CHEBI:58805"/>
        <dbReference type="EC" id="2.7.7.65"/>
    </reaction>
</comment>
<organism evidence="6 7">
    <name type="scientific">Marinospirillum alkaliphilum DSM 21637</name>
    <dbReference type="NCBI Taxonomy" id="1122209"/>
    <lineage>
        <taxon>Bacteria</taxon>
        <taxon>Pseudomonadati</taxon>
        <taxon>Pseudomonadota</taxon>
        <taxon>Gammaproteobacteria</taxon>
        <taxon>Oceanospirillales</taxon>
        <taxon>Oceanospirillaceae</taxon>
        <taxon>Marinospirillum</taxon>
    </lineage>
</organism>
<accession>A0A1K1WMX6</accession>
<comment type="cofactor">
    <cofactor evidence="1">
        <name>Mg(2+)</name>
        <dbReference type="ChEBI" id="CHEBI:18420"/>
    </cofactor>
</comment>